<evidence type="ECO:0000259" key="6">
    <source>
        <dbReference type="Pfam" id="PF23276"/>
    </source>
</evidence>
<dbReference type="AlphaFoldDB" id="A0A9P4IJA8"/>
<dbReference type="NCBIfam" id="TIGR00756">
    <property type="entry name" value="PPR"/>
    <property type="match status" value="2"/>
</dbReference>
<comment type="similarity">
    <text evidence="1">Belongs to the CCM1 family.</text>
</comment>
<feature type="repeat" description="PPR" evidence="5">
    <location>
        <begin position="256"/>
        <end position="290"/>
    </location>
</feature>
<evidence type="ECO:0000256" key="5">
    <source>
        <dbReference type="PROSITE-ProRule" id="PRU00708"/>
    </source>
</evidence>
<dbReference type="Proteomes" id="UP000799772">
    <property type="component" value="Unassembled WGS sequence"/>
</dbReference>
<name>A0A9P4IJA8_9PEZI</name>
<feature type="domain" description="Pentatricopeptide repeat-containing protein-mitochondrial" evidence="6">
    <location>
        <begin position="222"/>
        <end position="353"/>
    </location>
</feature>
<keyword evidence="8" id="KW-1185">Reference proteome</keyword>
<protein>
    <recommendedName>
        <fullName evidence="6">Pentatricopeptide repeat-containing protein-mitochondrial domain-containing protein</fullName>
    </recommendedName>
</protein>
<reference evidence="7" key="1">
    <citation type="journal article" date="2020" name="Stud. Mycol.">
        <title>101 Dothideomycetes genomes: a test case for predicting lifestyles and emergence of pathogens.</title>
        <authorList>
            <person name="Haridas S."/>
            <person name="Albert R."/>
            <person name="Binder M."/>
            <person name="Bloem J."/>
            <person name="Labutti K."/>
            <person name="Salamov A."/>
            <person name="Andreopoulos B."/>
            <person name="Baker S."/>
            <person name="Barry K."/>
            <person name="Bills G."/>
            <person name="Bluhm B."/>
            <person name="Cannon C."/>
            <person name="Castanera R."/>
            <person name="Culley D."/>
            <person name="Daum C."/>
            <person name="Ezra D."/>
            <person name="Gonzalez J."/>
            <person name="Henrissat B."/>
            <person name="Kuo A."/>
            <person name="Liang C."/>
            <person name="Lipzen A."/>
            <person name="Lutzoni F."/>
            <person name="Magnuson J."/>
            <person name="Mondo S."/>
            <person name="Nolan M."/>
            <person name="Ohm R."/>
            <person name="Pangilinan J."/>
            <person name="Park H.-J."/>
            <person name="Ramirez L."/>
            <person name="Alfaro M."/>
            <person name="Sun H."/>
            <person name="Tritt A."/>
            <person name="Yoshinaga Y."/>
            <person name="Zwiers L.-H."/>
            <person name="Turgeon B."/>
            <person name="Goodwin S."/>
            <person name="Spatafora J."/>
            <person name="Crous P."/>
            <person name="Grigoriev I."/>
        </authorList>
    </citation>
    <scope>NUCLEOTIDE SEQUENCE</scope>
    <source>
        <strain evidence="7">CBS 133067</strain>
    </source>
</reference>
<keyword evidence="2" id="KW-0677">Repeat</keyword>
<sequence>MLESNTNDTIYHRMRFAARRGEVISVHRIAAFLVKERKEPLNLRLYANLILSHVSAPAGSALWVAAYLKELREEGLEADSALCHDVLKVLSVHPHFVLRNEVLDYMRSKWYTLSVDGHHDVIAGNLREGQLEMALEMLSSLRNSGAEIKPWLYDMTLHMLCDAGEFEQAMRVMQTRVSATEQNISATIWWTLLDLASEALHRECTNFVWKRRVIPGYLNPSSGICLNALKIAARHGDPELATDVFRVLGHRHAVFEHEHYELLLAAYMKSGDLESALTVLCVMHDAGTPPDMGTARPIVFYLQADPARREKAFKLMQSLKDERVVPPVAMNTLIESALWGKDLPKAIEYYKKFDEICEVGRDIDTYNTLFRGLRSGKDKAVAMFLVSEMVAFKIKPNTLTYDRLVLVCVRERDFEDAFRYYFEMLAQGHKPRVGTVFALAKKALTTVDVRTPKLIEDLAEYGDDARKVAATLQKRYEAARAREGERIEEDYE</sequence>
<comment type="caution">
    <text evidence="7">The sequence shown here is derived from an EMBL/GenBank/DDBJ whole genome shotgun (WGS) entry which is preliminary data.</text>
</comment>
<dbReference type="OrthoDB" id="747253at2759"/>
<organism evidence="7 8">
    <name type="scientific">Rhizodiscina lignyota</name>
    <dbReference type="NCBI Taxonomy" id="1504668"/>
    <lineage>
        <taxon>Eukaryota</taxon>
        <taxon>Fungi</taxon>
        <taxon>Dikarya</taxon>
        <taxon>Ascomycota</taxon>
        <taxon>Pezizomycotina</taxon>
        <taxon>Dothideomycetes</taxon>
        <taxon>Pleosporomycetidae</taxon>
        <taxon>Aulographales</taxon>
        <taxon>Rhizodiscinaceae</taxon>
        <taxon>Rhizodiscina</taxon>
    </lineage>
</organism>
<dbReference type="Pfam" id="PF23276">
    <property type="entry name" value="TPR_24"/>
    <property type="match status" value="1"/>
</dbReference>
<dbReference type="InterPro" id="IPR011990">
    <property type="entry name" value="TPR-like_helical_dom_sf"/>
</dbReference>
<dbReference type="PANTHER" id="PTHR47447:SF17">
    <property type="entry name" value="OS12G0638900 PROTEIN"/>
    <property type="match status" value="1"/>
</dbReference>
<dbReference type="Gene3D" id="1.25.40.10">
    <property type="entry name" value="Tetratricopeptide repeat domain"/>
    <property type="match status" value="3"/>
</dbReference>
<dbReference type="PANTHER" id="PTHR47447">
    <property type="entry name" value="OS03G0856100 PROTEIN"/>
    <property type="match status" value="1"/>
</dbReference>
<comment type="subunit">
    <text evidence="4">Binds to mitochondrial small subunit 15S rRNA.</text>
</comment>
<comment type="function">
    <text evidence="3">Regulates mitochondrial small subunit maturation by controlling 15S rRNA 5'-end processing. Localizes to the 5' precursor of the 15S rRNA in a position that is subsequently occupied by mS47 in the mature yeast mtSSU. Uses structure and sequence-specific RNA recognition, binding to a single-stranded region of the precursor and specifically recognizing bases -6 to -1. The exchange of Ccm1 for mS47 is coupled to the irreversible removal of precursor rRNA that is accompanied by conformational changes of the mitoribosomal proteins uS5m and mS26. These conformational changes signal completion of 5'-end rRNA processing through protection of the mature 5'-end of the 15S rRNA and stabilization of mS47. The removal of the 5' precursor together with the dissociation of Ccm1 may be catalyzed by the 5'-3' exoribonuclease Pet127. Involved in the specific removal of group I introns in mitochondrial encoded transcripts.</text>
</comment>
<accession>A0A9P4IJA8</accession>
<feature type="repeat" description="PPR" evidence="5">
    <location>
        <begin position="362"/>
        <end position="396"/>
    </location>
</feature>
<evidence type="ECO:0000313" key="7">
    <source>
        <dbReference type="EMBL" id="KAF2102164.1"/>
    </source>
</evidence>
<evidence type="ECO:0000256" key="2">
    <source>
        <dbReference type="ARBA" id="ARBA00022737"/>
    </source>
</evidence>
<evidence type="ECO:0000313" key="8">
    <source>
        <dbReference type="Proteomes" id="UP000799772"/>
    </source>
</evidence>
<dbReference type="PROSITE" id="PS51375">
    <property type="entry name" value="PPR"/>
    <property type="match status" value="3"/>
</dbReference>
<evidence type="ECO:0000256" key="4">
    <source>
        <dbReference type="ARBA" id="ARBA00044511"/>
    </source>
</evidence>
<dbReference type="Pfam" id="PF13812">
    <property type="entry name" value="PPR_3"/>
    <property type="match status" value="1"/>
</dbReference>
<evidence type="ECO:0000256" key="3">
    <source>
        <dbReference type="ARBA" id="ARBA00044493"/>
    </source>
</evidence>
<gene>
    <name evidence="7" type="ORF">NA57DRAFT_33700</name>
</gene>
<evidence type="ECO:0000256" key="1">
    <source>
        <dbReference type="ARBA" id="ARBA00006192"/>
    </source>
</evidence>
<feature type="repeat" description="PPR" evidence="5">
    <location>
        <begin position="397"/>
        <end position="431"/>
    </location>
</feature>
<proteinExistence type="inferred from homology"/>
<dbReference type="EMBL" id="ML978123">
    <property type="protein sequence ID" value="KAF2102164.1"/>
    <property type="molecule type" value="Genomic_DNA"/>
</dbReference>
<dbReference type="InterPro" id="IPR057027">
    <property type="entry name" value="TPR_mt"/>
</dbReference>
<dbReference type="InterPro" id="IPR002885">
    <property type="entry name" value="PPR_rpt"/>
</dbReference>